<dbReference type="PANTHER" id="PTHR28008:SF1">
    <property type="entry name" value="DOMAIN PROTEIN, PUTATIVE (AFU_ORTHOLOGUE AFUA_3G10980)-RELATED"/>
    <property type="match status" value="1"/>
</dbReference>
<reference evidence="2 3" key="1">
    <citation type="submission" date="2020-12" db="EMBL/GenBank/DDBJ databases">
        <title>FDA dAtabase for Regulatory Grade micrObial Sequences (FDA-ARGOS): Supporting development and validation of Infectious Disease Dx tests.</title>
        <authorList>
            <person name="Sproer C."/>
            <person name="Gronow S."/>
            <person name="Severitt S."/>
            <person name="Schroder I."/>
            <person name="Tallon L."/>
            <person name="Sadzewicz L."/>
            <person name="Zhao X."/>
            <person name="Boylan J."/>
            <person name="Ott S."/>
            <person name="Bowen H."/>
            <person name="Vavikolanu K."/>
            <person name="Mehta A."/>
            <person name="Aluvathingal J."/>
            <person name="Nadendla S."/>
            <person name="Lowell S."/>
            <person name="Myers T."/>
            <person name="Yan Y."/>
            <person name="Sichtig H."/>
        </authorList>
    </citation>
    <scope>NUCLEOTIDE SEQUENCE [LARGE SCALE GENOMIC DNA]</scope>
    <source>
        <strain evidence="2 3">FDAARGOS_871</strain>
    </source>
</reference>
<organism evidence="2 3">
    <name type="scientific">Neisseria cinerea</name>
    <dbReference type="NCBI Taxonomy" id="483"/>
    <lineage>
        <taxon>Bacteria</taxon>
        <taxon>Pseudomonadati</taxon>
        <taxon>Pseudomonadota</taxon>
        <taxon>Betaproteobacteria</taxon>
        <taxon>Neisseriales</taxon>
        <taxon>Neisseriaceae</taxon>
        <taxon>Neisseria</taxon>
    </lineage>
</organism>
<dbReference type="RefSeq" id="WP_111726590.1">
    <property type="nucleotide sequence ID" value="NZ_CP065726.1"/>
</dbReference>
<accession>A0A7T3ES57</accession>
<name>A0A7T3ES57_NEICI</name>
<evidence type="ECO:0000256" key="1">
    <source>
        <dbReference type="SAM" id="Phobius"/>
    </source>
</evidence>
<gene>
    <name evidence="2" type="ORF">I6G28_06390</name>
</gene>
<evidence type="ECO:0000313" key="3">
    <source>
        <dbReference type="Proteomes" id="UP000594865"/>
    </source>
</evidence>
<dbReference type="PANTHER" id="PTHR28008">
    <property type="entry name" value="DOMAIN PROTEIN, PUTATIVE (AFU_ORTHOLOGUE AFUA_3G10980)-RELATED"/>
    <property type="match status" value="1"/>
</dbReference>
<dbReference type="GeneID" id="84020807"/>
<protein>
    <submittedName>
        <fullName evidence="2">VanZ family protein</fullName>
    </submittedName>
</protein>
<keyword evidence="1" id="KW-1133">Transmembrane helix</keyword>
<dbReference type="NCBIfam" id="NF037970">
    <property type="entry name" value="vanZ_1"/>
    <property type="match status" value="1"/>
</dbReference>
<dbReference type="Proteomes" id="UP000594865">
    <property type="component" value="Chromosome"/>
</dbReference>
<feature type="transmembrane region" description="Helical" evidence="1">
    <location>
        <begin position="40"/>
        <end position="58"/>
    </location>
</feature>
<sequence length="120" mass="13391">MNLPRNRFILLSALWFAGSIYSLLFKAAETAPPPFPHFDKVAHLALFFAQIWLLTKAFRTDNRPIPYRSLMVFALCFAVVSECAQECLTETRTGSLGDIFADLTGTLLALFAARFANRSG</sequence>
<keyword evidence="3" id="KW-1185">Reference proteome</keyword>
<keyword evidence="1" id="KW-0812">Transmembrane</keyword>
<dbReference type="EMBL" id="CP065726">
    <property type="protein sequence ID" value="QPT37557.1"/>
    <property type="molecule type" value="Genomic_DNA"/>
</dbReference>
<proteinExistence type="predicted"/>
<keyword evidence="1" id="KW-0472">Membrane</keyword>
<evidence type="ECO:0000313" key="2">
    <source>
        <dbReference type="EMBL" id="QPT37557.1"/>
    </source>
</evidence>
<dbReference type="AlphaFoldDB" id="A0A7T3ES57"/>